<accession>A0ABT3FIP4</accession>
<evidence type="ECO:0000313" key="1">
    <source>
        <dbReference type="EMBL" id="MCW1883442.1"/>
    </source>
</evidence>
<dbReference type="RefSeq" id="WP_264499403.1">
    <property type="nucleotide sequence ID" value="NZ_JAPDDS010000001.1"/>
</dbReference>
<dbReference type="InterPro" id="IPR009003">
    <property type="entry name" value="Peptidase_S1_PA"/>
</dbReference>
<dbReference type="EMBL" id="JAPDDS010000001">
    <property type="protein sequence ID" value="MCW1883442.1"/>
    <property type="molecule type" value="Genomic_DNA"/>
</dbReference>
<evidence type="ECO:0008006" key="3">
    <source>
        <dbReference type="Google" id="ProtNLM"/>
    </source>
</evidence>
<protein>
    <recommendedName>
        <fullName evidence="3">Trypsin-like peptidase domain-containing protein</fullName>
    </recommendedName>
</protein>
<evidence type="ECO:0000313" key="2">
    <source>
        <dbReference type="Proteomes" id="UP001207930"/>
    </source>
</evidence>
<reference evidence="1 2" key="1">
    <citation type="submission" date="2022-10" db="EMBL/GenBank/DDBJ databases">
        <title>Luteolibacter flavescens strain MCCC 1K03193, whole genome shotgun sequencing project.</title>
        <authorList>
            <person name="Zhao G."/>
            <person name="Shen L."/>
        </authorList>
    </citation>
    <scope>NUCLEOTIDE SEQUENCE [LARGE SCALE GENOMIC DNA]</scope>
    <source>
        <strain evidence="1 2">MCCC 1K03193</strain>
    </source>
</reference>
<dbReference type="Proteomes" id="UP001207930">
    <property type="component" value="Unassembled WGS sequence"/>
</dbReference>
<proteinExistence type="predicted"/>
<dbReference type="SUPFAM" id="SSF50494">
    <property type="entry name" value="Trypsin-like serine proteases"/>
    <property type="match status" value="1"/>
</dbReference>
<sequence>MAFRSNCIVPIWALPPDSKRPIQIGSGVLIADQFEHVLLTAAHVMAFFTKLYVPMIPGSRGLFRPNGVAFWRNPSEGEIGKDTYDFGGFILDSESASSVEGAFTFLSPLDLHDVETYPEGTEVFVEGYPAKKGRLSGPGVENETLSVKASVVSESRRLKGAYSTNSHLFVAFNRRKGFVDSQTGHRREICLMNGTSGGAIFATDEHGCPRLAAIITEHHEKSHILVGTRIGHILQELNAQFRSRWGSVTKNSEDPYKGEVSE</sequence>
<comment type="caution">
    <text evidence="1">The sequence shown here is derived from an EMBL/GenBank/DDBJ whole genome shotgun (WGS) entry which is preliminary data.</text>
</comment>
<gene>
    <name evidence="1" type="ORF">OKA04_01795</name>
</gene>
<organism evidence="1 2">
    <name type="scientific">Luteolibacter flavescens</name>
    <dbReference type="NCBI Taxonomy" id="1859460"/>
    <lineage>
        <taxon>Bacteria</taxon>
        <taxon>Pseudomonadati</taxon>
        <taxon>Verrucomicrobiota</taxon>
        <taxon>Verrucomicrobiia</taxon>
        <taxon>Verrucomicrobiales</taxon>
        <taxon>Verrucomicrobiaceae</taxon>
        <taxon>Luteolibacter</taxon>
    </lineage>
</organism>
<keyword evidence="2" id="KW-1185">Reference proteome</keyword>
<name>A0ABT3FIP4_9BACT</name>